<reference evidence="2" key="1">
    <citation type="journal article" date="2019" name="Int. J. Syst. Evol. Microbiol.">
        <title>The Global Catalogue of Microorganisms (GCM) 10K type strain sequencing project: providing services to taxonomists for standard genome sequencing and annotation.</title>
        <authorList>
            <consortium name="The Broad Institute Genomics Platform"/>
            <consortium name="The Broad Institute Genome Sequencing Center for Infectious Disease"/>
            <person name="Wu L."/>
            <person name="Ma J."/>
        </authorList>
    </citation>
    <scope>NUCLEOTIDE SEQUENCE [LARGE SCALE GENOMIC DNA]</scope>
    <source>
        <strain evidence="2">CCM 8927</strain>
    </source>
</reference>
<dbReference type="RefSeq" id="WP_137610174.1">
    <property type="nucleotide sequence ID" value="NZ_BJDF01000001.1"/>
</dbReference>
<comment type="caution">
    <text evidence="1">The sequence shown here is derived from an EMBL/GenBank/DDBJ whole genome shotgun (WGS) entry which is preliminary data.</text>
</comment>
<dbReference type="Proteomes" id="UP001596288">
    <property type="component" value="Unassembled WGS sequence"/>
</dbReference>
<name>A0ABW1RNQ1_9LACO</name>
<dbReference type="EMBL" id="JBHSSF010000019">
    <property type="protein sequence ID" value="MFC6176802.1"/>
    <property type="molecule type" value="Genomic_DNA"/>
</dbReference>
<accession>A0ABW1RNQ1</accession>
<evidence type="ECO:0000313" key="1">
    <source>
        <dbReference type="EMBL" id="MFC6176802.1"/>
    </source>
</evidence>
<proteinExistence type="predicted"/>
<gene>
    <name evidence="1" type="ORF">ACFQAV_08105</name>
</gene>
<protein>
    <submittedName>
        <fullName evidence="1">Uncharacterized protein</fullName>
    </submittedName>
</protein>
<sequence length="152" mass="17104">MSKQTGISIMFGLLCLIVALALYVINLSDAYGYWQIDQAQIEYYDYSTAIKRFKAILIPFGRNQITINLNEITSASLVVGKKIQVPSNIKAAAASAYLVYLYPSSYYLGLKLKDDREVDLDLSFDEVDKSKIEQMLQLLDSKTESAVNLIEK</sequence>
<organism evidence="1 2">
    <name type="scientific">Companilactobacillus huachuanensis</name>
    <dbReference type="NCBI Taxonomy" id="2559914"/>
    <lineage>
        <taxon>Bacteria</taxon>
        <taxon>Bacillati</taxon>
        <taxon>Bacillota</taxon>
        <taxon>Bacilli</taxon>
        <taxon>Lactobacillales</taxon>
        <taxon>Lactobacillaceae</taxon>
        <taxon>Companilactobacillus</taxon>
    </lineage>
</organism>
<keyword evidence="2" id="KW-1185">Reference proteome</keyword>
<evidence type="ECO:0000313" key="2">
    <source>
        <dbReference type="Proteomes" id="UP001596288"/>
    </source>
</evidence>